<dbReference type="PRINTS" id="PR01415">
    <property type="entry name" value="ANKYRIN"/>
</dbReference>
<evidence type="ECO:0000313" key="5">
    <source>
        <dbReference type="EMBL" id="ALJ28275.1"/>
    </source>
</evidence>
<dbReference type="Pfam" id="PF00023">
    <property type="entry name" value="Ank"/>
    <property type="match status" value="1"/>
</dbReference>
<dbReference type="PANTHER" id="PTHR24171:SF9">
    <property type="entry name" value="ANKYRIN REPEAT DOMAIN-CONTAINING PROTEIN 39"/>
    <property type="match status" value="1"/>
</dbReference>
<evidence type="ECO:0000256" key="1">
    <source>
        <dbReference type="ARBA" id="ARBA00022737"/>
    </source>
</evidence>
<name>A0A0S1AZV6_9GAMM</name>
<dbReference type="InterPro" id="IPR036770">
    <property type="entry name" value="Ankyrin_rpt-contain_sf"/>
</dbReference>
<dbReference type="KEGG" id="sacz:AOT14_18980"/>
<feature type="repeat" description="ANK" evidence="3">
    <location>
        <begin position="116"/>
        <end position="148"/>
    </location>
</feature>
<feature type="chain" id="PRO_5006588492" evidence="4">
    <location>
        <begin position="26"/>
        <end position="246"/>
    </location>
</feature>
<dbReference type="PATRIC" id="fig|128780.6.peg.1907"/>
<dbReference type="PANTHER" id="PTHR24171">
    <property type="entry name" value="ANKYRIN REPEAT DOMAIN-CONTAINING PROTEIN 39-RELATED"/>
    <property type="match status" value="1"/>
</dbReference>
<dbReference type="SUPFAM" id="SSF48403">
    <property type="entry name" value="Ankyrin repeat"/>
    <property type="match status" value="1"/>
</dbReference>
<evidence type="ECO:0000313" key="6">
    <source>
        <dbReference type="Proteomes" id="UP000061010"/>
    </source>
</evidence>
<feature type="signal peptide" evidence="4">
    <location>
        <begin position="1"/>
        <end position="25"/>
    </location>
</feature>
<dbReference type="EMBL" id="CP012900">
    <property type="protein sequence ID" value="ALJ28275.1"/>
    <property type="molecule type" value="Genomic_DNA"/>
</dbReference>
<dbReference type="AlphaFoldDB" id="A0A0S1AZV6"/>
<dbReference type="PROSITE" id="PS50297">
    <property type="entry name" value="ANK_REP_REGION"/>
    <property type="match status" value="3"/>
</dbReference>
<feature type="repeat" description="ANK" evidence="3">
    <location>
        <begin position="184"/>
        <end position="216"/>
    </location>
</feature>
<dbReference type="OrthoDB" id="9812708at2"/>
<dbReference type="SMART" id="SM00248">
    <property type="entry name" value="ANK"/>
    <property type="match status" value="4"/>
</dbReference>
<dbReference type="InterPro" id="IPR002110">
    <property type="entry name" value="Ankyrin_rpt"/>
</dbReference>
<keyword evidence="6" id="KW-1185">Reference proteome</keyword>
<dbReference type="PROSITE" id="PS50088">
    <property type="entry name" value="ANK_REPEAT"/>
    <property type="match status" value="3"/>
</dbReference>
<sequence precursor="true">MPTLTSCCRVLMTLLLVCLANGALAAEPTLFAPIKRNDIVALRLLAEQNPTLLTERSDQGVSPLLFAAYNERPEMVDFLRERIREPSFFEACVVGDLPAIRRFLALGTNIDQRSPDGFTPIGLAVFFRQPAVAKLLIDAGADVNAKASNTLQVAPIHAAVARSDLATLQLLLEAGANPDLTQQRLMRPIHEASAAGNLPVVAMLLFYGADVQARNEEGKLPSEFANQAGHQALGKRLAIMALDRPN</sequence>
<organism evidence="5 6">
    <name type="scientific">Stenotrophomonas acidaminiphila</name>
    <dbReference type="NCBI Taxonomy" id="128780"/>
    <lineage>
        <taxon>Bacteria</taxon>
        <taxon>Pseudomonadati</taxon>
        <taxon>Pseudomonadota</taxon>
        <taxon>Gammaproteobacteria</taxon>
        <taxon>Lysobacterales</taxon>
        <taxon>Lysobacteraceae</taxon>
        <taxon>Stenotrophomonas</taxon>
    </lineage>
</organism>
<keyword evidence="4" id="KW-0732">Signal</keyword>
<reference evidence="5 6" key="1">
    <citation type="journal article" date="2015" name="Genome Announc.">
        <title>Complete Genome Sequencing of Stenotrophomonas acidaminiphila ZAC14D2_NAIMI4_2, a Multidrug-Resistant Strain Isolated from Sediments of a Polluted River in Mexico, Uncovers New Antibiotic Resistance Genes and a Novel Class-II Lasso Peptide Biosynthesis Gene Cluster.</title>
        <authorList>
            <person name="Vinuesa P."/>
            <person name="Ochoa-Sanchez L.E."/>
        </authorList>
    </citation>
    <scope>NUCLEOTIDE SEQUENCE [LARGE SCALE GENOMIC DNA]</scope>
    <source>
        <strain evidence="5 6">ZAC14D2_NAIMI4_2</strain>
    </source>
</reference>
<evidence type="ECO:0000256" key="4">
    <source>
        <dbReference type="SAM" id="SignalP"/>
    </source>
</evidence>
<dbReference type="Gene3D" id="1.25.40.20">
    <property type="entry name" value="Ankyrin repeat-containing domain"/>
    <property type="match status" value="1"/>
</dbReference>
<dbReference type="Pfam" id="PF13637">
    <property type="entry name" value="Ank_4"/>
    <property type="match status" value="1"/>
</dbReference>
<feature type="repeat" description="ANK" evidence="3">
    <location>
        <begin position="151"/>
        <end position="183"/>
    </location>
</feature>
<accession>A0A0S1AZV6</accession>
<evidence type="ECO:0000256" key="2">
    <source>
        <dbReference type="ARBA" id="ARBA00023043"/>
    </source>
</evidence>
<proteinExistence type="predicted"/>
<keyword evidence="1" id="KW-0677">Repeat</keyword>
<gene>
    <name evidence="5" type="ORF">AOT14_18980</name>
</gene>
<evidence type="ECO:0000256" key="3">
    <source>
        <dbReference type="PROSITE-ProRule" id="PRU00023"/>
    </source>
</evidence>
<keyword evidence="2 3" id="KW-0040">ANK repeat</keyword>
<dbReference type="Proteomes" id="UP000061010">
    <property type="component" value="Chromosome"/>
</dbReference>
<protein>
    <submittedName>
        <fullName evidence="5">Ankyrin repeat-containing protein</fullName>
    </submittedName>
</protein>